<name>A0A9K3M107_9STRA</name>
<dbReference type="PROSITE" id="PS01066">
    <property type="entry name" value="UPP_SYNTHASE"/>
    <property type="match status" value="1"/>
</dbReference>
<proteinExistence type="inferred from homology"/>
<evidence type="ECO:0000313" key="3">
    <source>
        <dbReference type="EMBL" id="KAG7370881.1"/>
    </source>
</evidence>
<dbReference type="OrthoDB" id="4173905at2759"/>
<gene>
    <name evidence="3" type="ORF">IV203_019451</name>
</gene>
<comment type="caution">
    <text evidence="3">The sequence shown here is derived from an EMBL/GenBank/DDBJ whole genome shotgun (WGS) entry which is preliminary data.</text>
</comment>
<dbReference type="EMBL" id="JAGRRH010000004">
    <property type="protein sequence ID" value="KAG7370881.1"/>
    <property type="molecule type" value="Genomic_DNA"/>
</dbReference>
<keyword evidence="4" id="KW-1185">Reference proteome</keyword>
<dbReference type="GO" id="GO:0045547">
    <property type="term" value="F:ditrans,polycis-polyprenyl diphosphate synthase [(2E,6E)-farnesyl diphosphate specific] activity"/>
    <property type="evidence" value="ECO:0007669"/>
    <property type="project" value="TreeGrafter"/>
</dbReference>
<keyword evidence="2" id="KW-1133">Transmembrane helix</keyword>
<feature type="compositionally biased region" description="Polar residues" evidence="1">
    <location>
        <begin position="320"/>
        <end position="335"/>
    </location>
</feature>
<feature type="compositionally biased region" description="Polar residues" evidence="1">
    <location>
        <begin position="343"/>
        <end position="356"/>
    </location>
</feature>
<reference evidence="3" key="2">
    <citation type="submission" date="2021-04" db="EMBL/GenBank/DDBJ databases">
        <authorList>
            <person name="Podell S."/>
        </authorList>
    </citation>
    <scope>NUCLEOTIDE SEQUENCE</scope>
    <source>
        <strain evidence="3">Hildebrandi</strain>
    </source>
</reference>
<dbReference type="Pfam" id="PF01255">
    <property type="entry name" value="Prenyltransf"/>
    <property type="match status" value="1"/>
</dbReference>
<feature type="region of interest" description="Disordered" evidence="1">
    <location>
        <begin position="1"/>
        <end position="48"/>
    </location>
</feature>
<evidence type="ECO:0000313" key="4">
    <source>
        <dbReference type="Proteomes" id="UP000693970"/>
    </source>
</evidence>
<dbReference type="NCBIfam" id="TIGR00055">
    <property type="entry name" value="uppS"/>
    <property type="match status" value="1"/>
</dbReference>
<protein>
    <submittedName>
        <fullName evidence="3">Undecaprenyl pyrophosphate synthetase</fullName>
    </submittedName>
</protein>
<feature type="compositionally biased region" description="Polar residues" evidence="1">
    <location>
        <begin position="1"/>
        <end position="13"/>
    </location>
</feature>
<keyword evidence="2" id="KW-0472">Membrane</keyword>
<sequence>MTESKSFQRQGWESATTPSMMTSSYSSPTHVRGGSTVTVSPNRCPSPSVTAVSTIKRTDILVPLMVSILFMSKGVSVSAAVVNGDLDAPVISASSVSSKELLYHQKLNMVTSMISSSIYNNNNDGEDDDDNDWFIFGSYNENSSYQCSSSTWEKFCCLAHCTSYQTSNIIINNNNDKPLWWLVLQWMKMMLFKMMRTFHAKPVLLLIQPLVVGLVIGYFLGQLQQHHPDKTPDLKIIKEEGGRKRRYHHDSTMRIPRRLVDAMKFGGSMVWLQIVSFAGFLWNLVPFAERKDTNHKMDHHRSKSNLIDCHRNSCNNEKVSVTTIEGRNSDDSLTVEQREENVRSNLNSDHGSSQESGVPPSQVPKHVAVIMDGNRRYGKSKYGSASRGHWEGSSKLVEFAKWCLAEKVEVLTVFAFSSENWNREPAEVASLMQIFAKYCDELRIEAIKKDIKVVVLSTDEEKIPAHVRHGARRMEEETRHCKSMIMNICLSYGSREEIVGATKSIVRCVVNKNLHPDSIDENTIHQHLLTHTSGGDPDVLIRTSGEVRISNFLLWQLAYTELFFIPKPWPAVEKEDLLQVIRTYANGRHRRYGR</sequence>
<feature type="region of interest" description="Disordered" evidence="1">
    <location>
        <begin position="320"/>
        <end position="364"/>
    </location>
</feature>
<dbReference type="PANTHER" id="PTHR10291:SF43">
    <property type="entry name" value="DEHYDRODOLICHYL DIPHOSPHATE SYNTHASE COMPLEX SUBUNIT DHDDS"/>
    <property type="match status" value="1"/>
</dbReference>
<evidence type="ECO:0000256" key="1">
    <source>
        <dbReference type="SAM" id="MobiDB-lite"/>
    </source>
</evidence>
<keyword evidence="2" id="KW-0812">Transmembrane</keyword>
<evidence type="ECO:0000256" key="2">
    <source>
        <dbReference type="SAM" id="Phobius"/>
    </source>
</evidence>
<dbReference type="PANTHER" id="PTHR10291">
    <property type="entry name" value="DEHYDRODOLICHYL DIPHOSPHATE SYNTHASE FAMILY MEMBER"/>
    <property type="match status" value="1"/>
</dbReference>
<dbReference type="CDD" id="cd00475">
    <property type="entry name" value="Cis_IPPS"/>
    <property type="match status" value="1"/>
</dbReference>
<dbReference type="GO" id="GO:0016094">
    <property type="term" value="P:polyprenol biosynthetic process"/>
    <property type="evidence" value="ECO:0007669"/>
    <property type="project" value="TreeGrafter"/>
</dbReference>
<dbReference type="InterPro" id="IPR001441">
    <property type="entry name" value="UPP_synth-like"/>
</dbReference>
<reference evidence="3" key="1">
    <citation type="journal article" date="2021" name="Sci. Rep.">
        <title>Diploid genomic architecture of Nitzschia inconspicua, an elite biomass production diatom.</title>
        <authorList>
            <person name="Oliver A."/>
            <person name="Podell S."/>
            <person name="Pinowska A."/>
            <person name="Traller J.C."/>
            <person name="Smith S.R."/>
            <person name="McClure R."/>
            <person name="Beliaev A."/>
            <person name="Bohutskyi P."/>
            <person name="Hill E.A."/>
            <person name="Rabines A."/>
            <person name="Zheng H."/>
            <person name="Allen L.Z."/>
            <person name="Kuo A."/>
            <person name="Grigoriev I.V."/>
            <person name="Allen A.E."/>
            <person name="Hazlebeck D."/>
            <person name="Allen E.E."/>
        </authorList>
    </citation>
    <scope>NUCLEOTIDE SEQUENCE</scope>
    <source>
        <strain evidence="3">Hildebrandi</strain>
    </source>
</reference>
<organism evidence="3 4">
    <name type="scientific">Nitzschia inconspicua</name>
    <dbReference type="NCBI Taxonomy" id="303405"/>
    <lineage>
        <taxon>Eukaryota</taxon>
        <taxon>Sar</taxon>
        <taxon>Stramenopiles</taxon>
        <taxon>Ochrophyta</taxon>
        <taxon>Bacillariophyta</taxon>
        <taxon>Bacillariophyceae</taxon>
        <taxon>Bacillariophycidae</taxon>
        <taxon>Bacillariales</taxon>
        <taxon>Bacillariaceae</taxon>
        <taxon>Nitzschia</taxon>
    </lineage>
</organism>
<feature type="transmembrane region" description="Helical" evidence="2">
    <location>
        <begin position="198"/>
        <end position="220"/>
    </location>
</feature>
<dbReference type="InterPro" id="IPR018520">
    <property type="entry name" value="UPP_synth-like_CS"/>
</dbReference>
<accession>A0A9K3M107</accession>
<dbReference type="HAMAP" id="MF_01139">
    <property type="entry name" value="ISPT"/>
    <property type="match status" value="1"/>
</dbReference>
<feature type="compositionally biased region" description="Low complexity" evidence="1">
    <location>
        <begin position="14"/>
        <end position="29"/>
    </location>
</feature>
<dbReference type="AlphaFoldDB" id="A0A9K3M107"/>
<dbReference type="GO" id="GO:0005783">
    <property type="term" value="C:endoplasmic reticulum"/>
    <property type="evidence" value="ECO:0007669"/>
    <property type="project" value="TreeGrafter"/>
</dbReference>
<dbReference type="Proteomes" id="UP000693970">
    <property type="component" value="Unassembled WGS sequence"/>
</dbReference>
<feature type="transmembrane region" description="Helical" evidence="2">
    <location>
        <begin position="270"/>
        <end position="288"/>
    </location>
</feature>
<feature type="compositionally biased region" description="Polar residues" evidence="1">
    <location>
        <begin position="35"/>
        <end position="48"/>
    </location>
</feature>